<dbReference type="PIRSF" id="PIRSF000188">
    <property type="entry name" value="Phe_leu_dh"/>
    <property type="match status" value="1"/>
</dbReference>
<dbReference type="FunFam" id="3.40.50.10860:FF:000010">
    <property type="entry name" value="Leucine dehydrogenase"/>
    <property type="match status" value="1"/>
</dbReference>
<name>A0A1X6Y784_9RHOB</name>
<dbReference type="InterPro" id="IPR006096">
    <property type="entry name" value="Glu/Leu/Phe/Val/Trp_DH_C"/>
</dbReference>
<evidence type="ECO:0000313" key="8">
    <source>
        <dbReference type="EMBL" id="SLN13014.1"/>
    </source>
</evidence>
<dbReference type="InterPro" id="IPR006097">
    <property type="entry name" value="Glu/Leu/Phe/Val/Trp_DH_dimer"/>
</dbReference>
<dbReference type="Pfam" id="PF02812">
    <property type="entry name" value="ELFV_dehydrog_N"/>
    <property type="match status" value="1"/>
</dbReference>
<dbReference type="PROSITE" id="PS00074">
    <property type="entry name" value="GLFV_DEHYDROGENASE"/>
    <property type="match status" value="1"/>
</dbReference>
<feature type="binding site" evidence="5">
    <location>
        <begin position="178"/>
        <end position="183"/>
    </location>
    <ligand>
        <name>NAD(+)</name>
        <dbReference type="ChEBI" id="CHEBI:57540"/>
    </ligand>
</feature>
<evidence type="ECO:0000256" key="2">
    <source>
        <dbReference type="ARBA" id="ARBA00023002"/>
    </source>
</evidence>
<dbReference type="GO" id="GO:0006520">
    <property type="term" value="P:amino acid metabolic process"/>
    <property type="evidence" value="ECO:0007669"/>
    <property type="project" value="InterPro"/>
</dbReference>
<dbReference type="RefSeq" id="WP_085803712.1">
    <property type="nucleotide sequence ID" value="NZ_FWFX01000001.1"/>
</dbReference>
<dbReference type="PANTHER" id="PTHR42722">
    <property type="entry name" value="LEUCINE DEHYDROGENASE"/>
    <property type="match status" value="1"/>
</dbReference>
<comment type="similarity">
    <text evidence="1 6">Belongs to the Glu/Leu/Phe/Val dehydrogenases family.</text>
</comment>
<evidence type="ECO:0000256" key="1">
    <source>
        <dbReference type="ARBA" id="ARBA00006382"/>
    </source>
</evidence>
<dbReference type="InterPro" id="IPR046346">
    <property type="entry name" value="Aminoacid_DH-like_N_sf"/>
</dbReference>
<proteinExistence type="inferred from homology"/>
<protein>
    <submittedName>
        <fullName evidence="8">Leucine dehydrogenase</fullName>
        <ecNumber evidence="8">1.4.1.9</ecNumber>
    </submittedName>
</protein>
<dbReference type="Pfam" id="PF00208">
    <property type="entry name" value="ELFV_dehydrog"/>
    <property type="match status" value="1"/>
</dbReference>
<evidence type="ECO:0000313" key="9">
    <source>
        <dbReference type="Proteomes" id="UP000193061"/>
    </source>
</evidence>
<evidence type="ECO:0000256" key="4">
    <source>
        <dbReference type="PIRSR" id="PIRSR000188-1"/>
    </source>
</evidence>
<dbReference type="InterPro" id="IPR016211">
    <property type="entry name" value="Glu/Phe/Leu/Val/Trp_DH_bac/arc"/>
</dbReference>
<dbReference type="GO" id="GO:0000166">
    <property type="term" value="F:nucleotide binding"/>
    <property type="evidence" value="ECO:0007669"/>
    <property type="project" value="UniProtKB-KW"/>
</dbReference>
<accession>A0A1X6Y784</accession>
<dbReference type="Gene3D" id="3.40.50.720">
    <property type="entry name" value="NAD(P)-binding Rossmann-like Domain"/>
    <property type="match status" value="1"/>
</dbReference>
<dbReference type="GO" id="GO:0050049">
    <property type="term" value="F:L-leucine dehydrogenase activity"/>
    <property type="evidence" value="ECO:0007669"/>
    <property type="project" value="UniProtKB-EC"/>
</dbReference>
<dbReference type="CDD" id="cd01075">
    <property type="entry name" value="NAD_bind_Leu_Phe_Val_DH"/>
    <property type="match status" value="1"/>
</dbReference>
<keyword evidence="2 6" id="KW-0560">Oxidoreductase</keyword>
<evidence type="ECO:0000259" key="7">
    <source>
        <dbReference type="SMART" id="SM00839"/>
    </source>
</evidence>
<dbReference type="EC" id="1.4.1.9" evidence="8"/>
<dbReference type="Proteomes" id="UP000193061">
    <property type="component" value="Unassembled WGS sequence"/>
</dbReference>
<dbReference type="InterPro" id="IPR033524">
    <property type="entry name" value="Glu/Leu/Phe/Val_DH_AS"/>
</dbReference>
<keyword evidence="3 5" id="KW-0520">NAD</keyword>
<dbReference type="SMART" id="SM00839">
    <property type="entry name" value="ELFV_dehydrog"/>
    <property type="match status" value="1"/>
</dbReference>
<dbReference type="AlphaFoldDB" id="A0A1X6Y784"/>
<organism evidence="8 9">
    <name type="scientific">Roseovarius albus</name>
    <dbReference type="NCBI Taxonomy" id="1247867"/>
    <lineage>
        <taxon>Bacteria</taxon>
        <taxon>Pseudomonadati</taxon>
        <taxon>Pseudomonadota</taxon>
        <taxon>Alphaproteobacteria</taxon>
        <taxon>Rhodobacterales</taxon>
        <taxon>Roseobacteraceae</taxon>
        <taxon>Roseovarius</taxon>
    </lineage>
</organism>
<dbReference type="Gene3D" id="3.40.50.10860">
    <property type="entry name" value="Leucine Dehydrogenase, chain A, domain 1"/>
    <property type="match status" value="1"/>
</dbReference>
<dbReference type="EMBL" id="FWFX01000001">
    <property type="protein sequence ID" value="SLN13014.1"/>
    <property type="molecule type" value="Genomic_DNA"/>
</dbReference>
<keyword evidence="5" id="KW-0547">Nucleotide-binding</keyword>
<dbReference type="OrthoDB" id="9803297at2"/>
<dbReference type="SUPFAM" id="SSF53223">
    <property type="entry name" value="Aminoacid dehydrogenase-like, N-terminal domain"/>
    <property type="match status" value="1"/>
</dbReference>
<dbReference type="InterPro" id="IPR006095">
    <property type="entry name" value="Glu/Leu/Phe/Val/Trp_DH"/>
</dbReference>
<gene>
    <name evidence="8" type="primary">ldh</name>
    <name evidence="8" type="ORF">ROA7450_00159</name>
</gene>
<feature type="domain" description="Glutamate/phenylalanine/leucine/valine/L-tryptophan dehydrogenase C-terminal" evidence="7">
    <location>
        <begin position="143"/>
        <end position="346"/>
    </location>
</feature>
<feature type="active site" description="Proton donor/acceptor" evidence="4">
    <location>
        <position position="79"/>
    </location>
</feature>
<dbReference type="PRINTS" id="PR00082">
    <property type="entry name" value="GLFDHDRGNASE"/>
</dbReference>
<evidence type="ECO:0000256" key="6">
    <source>
        <dbReference type="RuleBase" id="RU004417"/>
    </source>
</evidence>
<evidence type="ECO:0000256" key="5">
    <source>
        <dbReference type="PIRSR" id="PIRSR000188-2"/>
    </source>
</evidence>
<keyword evidence="9" id="KW-1185">Reference proteome</keyword>
<sequence length="348" mass="36923">MLFDHPDFDAHEQVIFCNDTSVGLKAIIALHSTVLGPAAGGCRMHPYATEEEALTDVLRLSKGMTYKSSVAGLPLGGGKCVIIADPNDPKKPELLRAFAAHVQSLAGRYWTAIDIGVGPADADILAERCDYIFARASQYEPGFNPSEFTALGGFIGIKAVAHFLKYSDLKGVRVAVQGLGATGYALCGHLHKAGAELVVADVRDDVVERVVEEFDATTANPDHIHAADVDVFAPCALGAGLNDQTIPEIKAKAICGLANNQLAEDRHGEVLRQAGIAYVPDYVVNAGGMMGASTVIFTEPSREASIKQIEGLENTIKEILTRSQREGKPSSEIADAIAVARIKSEGNS</sequence>
<reference evidence="8 9" key="1">
    <citation type="submission" date="2017-03" db="EMBL/GenBank/DDBJ databases">
        <authorList>
            <person name="Afonso C.L."/>
            <person name="Miller P.J."/>
            <person name="Scott M.A."/>
            <person name="Spackman E."/>
            <person name="Goraichik I."/>
            <person name="Dimitrov K.M."/>
            <person name="Suarez D.L."/>
            <person name="Swayne D.E."/>
        </authorList>
    </citation>
    <scope>NUCLEOTIDE SEQUENCE [LARGE SCALE GENOMIC DNA]</scope>
    <source>
        <strain evidence="8 9">CECT 7450</strain>
    </source>
</reference>
<dbReference type="PANTHER" id="PTHR42722:SF1">
    <property type="entry name" value="VALINE DEHYDROGENASE"/>
    <property type="match status" value="1"/>
</dbReference>
<evidence type="ECO:0000256" key="3">
    <source>
        <dbReference type="ARBA" id="ARBA00023027"/>
    </source>
</evidence>
<dbReference type="SUPFAM" id="SSF51735">
    <property type="entry name" value="NAD(P)-binding Rossmann-fold domains"/>
    <property type="match status" value="1"/>
</dbReference>
<dbReference type="InterPro" id="IPR036291">
    <property type="entry name" value="NAD(P)-bd_dom_sf"/>
</dbReference>